<sequence>MFARVTYFHHNDSSFHHHHHQHHHLHQGPTDFSSEMPSVVIAVRPPCRAQTRTLLAPPVVVQMSSDQCNSSAGIHFFTTAVLLDPSSGAVAEGLLEGTTATTGVLVDVTTIIFAFPDLSIAAPGSYTMRLDVYGMYPHSTDGATLIAQLETDTISVGDDPVASHRPSSSEAAIIQLARNAGVPLSPPE</sequence>
<comment type="caution">
    <text evidence="1">The sequence shown here is derived from an EMBL/GenBank/DDBJ whole genome shotgun (WGS) entry which is preliminary data.</text>
</comment>
<dbReference type="Gene3D" id="2.60.40.3960">
    <property type="entry name" value="Velvet domain"/>
    <property type="match status" value="1"/>
</dbReference>
<dbReference type="AlphaFoldDB" id="A0AAW0RSU1"/>
<dbReference type="Proteomes" id="UP001397290">
    <property type="component" value="Unassembled WGS sequence"/>
</dbReference>
<evidence type="ECO:0000313" key="2">
    <source>
        <dbReference type="Proteomes" id="UP001397290"/>
    </source>
</evidence>
<dbReference type="EMBL" id="JAAHCF010000346">
    <property type="protein sequence ID" value="KAK8144841.1"/>
    <property type="molecule type" value="Genomic_DNA"/>
</dbReference>
<keyword evidence="2" id="KW-1185">Reference proteome</keyword>
<organism evidence="1 2">
    <name type="scientific">Beauveria asiatica</name>
    <dbReference type="NCBI Taxonomy" id="1069075"/>
    <lineage>
        <taxon>Eukaryota</taxon>
        <taxon>Fungi</taxon>
        <taxon>Dikarya</taxon>
        <taxon>Ascomycota</taxon>
        <taxon>Pezizomycotina</taxon>
        <taxon>Sordariomycetes</taxon>
        <taxon>Hypocreomycetidae</taxon>
        <taxon>Hypocreales</taxon>
        <taxon>Cordycipitaceae</taxon>
        <taxon>Beauveria</taxon>
    </lineage>
</organism>
<evidence type="ECO:0008006" key="3">
    <source>
        <dbReference type="Google" id="ProtNLM"/>
    </source>
</evidence>
<proteinExistence type="predicted"/>
<name>A0AAW0RSU1_9HYPO</name>
<dbReference type="InterPro" id="IPR038491">
    <property type="entry name" value="Velvet_dom_sf"/>
</dbReference>
<evidence type="ECO:0000313" key="1">
    <source>
        <dbReference type="EMBL" id="KAK8144841.1"/>
    </source>
</evidence>
<reference evidence="1 2" key="1">
    <citation type="submission" date="2020-02" db="EMBL/GenBank/DDBJ databases">
        <title>Comparative genomics of the hypocrealean fungal genus Beauvera.</title>
        <authorList>
            <person name="Showalter D.N."/>
            <person name="Bushley K.E."/>
            <person name="Rehner S.A."/>
        </authorList>
    </citation>
    <scope>NUCLEOTIDE SEQUENCE [LARGE SCALE GENOMIC DNA]</scope>
    <source>
        <strain evidence="1 2">ARSEF4384</strain>
    </source>
</reference>
<accession>A0AAW0RSU1</accession>
<gene>
    <name evidence="1" type="ORF">G3M48_005248</name>
</gene>
<protein>
    <recommendedName>
        <fullName evidence="3">Velvet domain-containing protein</fullName>
    </recommendedName>
</protein>